<dbReference type="SMART" id="SM00248">
    <property type="entry name" value="ANK"/>
    <property type="match status" value="6"/>
</dbReference>
<dbReference type="Pfam" id="PF12796">
    <property type="entry name" value="Ank_2"/>
    <property type="match status" value="2"/>
</dbReference>
<keyword evidence="1" id="KW-0677">Repeat</keyword>
<feature type="compositionally biased region" description="Polar residues" evidence="4">
    <location>
        <begin position="218"/>
        <end position="227"/>
    </location>
</feature>
<dbReference type="GeneID" id="107221876"/>
<dbReference type="PROSITE" id="PS50088">
    <property type="entry name" value="ANK_REPEAT"/>
    <property type="match status" value="1"/>
</dbReference>
<feature type="repeat" description="ANK" evidence="3">
    <location>
        <begin position="42"/>
        <end position="75"/>
    </location>
</feature>
<evidence type="ECO:0000256" key="2">
    <source>
        <dbReference type="ARBA" id="ARBA00023043"/>
    </source>
</evidence>
<dbReference type="PANTHER" id="PTHR24198">
    <property type="entry name" value="ANKYRIN REPEAT AND PROTEIN KINASE DOMAIN-CONTAINING PROTEIN"/>
    <property type="match status" value="1"/>
</dbReference>
<keyword evidence="2 3" id="KW-0040">ANK repeat</keyword>
<dbReference type="RefSeq" id="XP_046598047.1">
    <property type="nucleotide sequence ID" value="XM_046742091.1"/>
</dbReference>
<gene>
    <name evidence="6 7" type="primary">LOC107221876</name>
</gene>
<evidence type="ECO:0000256" key="4">
    <source>
        <dbReference type="SAM" id="MobiDB-lite"/>
    </source>
</evidence>
<organism evidence="5 6">
    <name type="scientific">Neodiprion lecontei</name>
    <name type="common">Redheaded pine sawfly</name>
    <dbReference type="NCBI Taxonomy" id="441921"/>
    <lineage>
        <taxon>Eukaryota</taxon>
        <taxon>Metazoa</taxon>
        <taxon>Ecdysozoa</taxon>
        <taxon>Arthropoda</taxon>
        <taxon>Hexapoda</taxon>
        <taxon>Insecta</taxon>
        <taxon>Pterygota</taxon>
        <taxon>Neoptera</taxon>
        <taxon>Endopterygota</taxon>
        <taxon>Hymenoptera</taxon>
        <taxon>Tenthredinoidea</taxon>
        <taxon>Diprionidae</taxon>
        <taxon>Diprioninae</taxon>
        <taxon>Neodiprion</taxon>
    </lineage>
</organism>
<name>A0ABM3GCP7_NEOLC</name>
<evidence type="ECO:0000256" key="3">
    <source>
        <dbReference type="PROSITE-ProRule" id="PRU00023"/>
    </source>
</evidence>
<keyword evidence="5" id="KW-1185">Reference proteome</keyword>
<sequence length="258" mass="28960">MAAIPEAVIRFFEAVKSNDIEKVVGLLKSKEVDVNAVDVTSDNQTAVHLAAFRGYEKMLRILVDEYNADINIADKIGEIPLQIACDKYNVKIAKYLIEKNSNFPEYAESYLNDKLVDELFEAAESNDVQKVTELIKNKSVDVNSIDKGNYNRTILHIAVMKGYEELARLLVDEFNADTDYEDEIGDTAKNMAIDYKHANLAELLARSNSKELKLDAEVSQSDSNSQLCKKRKHSHPTAEPDKPFKSSITSEQSYSTGQ</sequence>
<evidence type="ECO:0000313" key="7">
    <source>
        <dbReference type="RefSeq" id="XP_046598103.1"/>
    </source>
</evidence>
<dbReference type="PANTHER" id="PTHR24198:SF165">
    <property type="entry name" value="ANKYRIN REPEAT-CONTAINING PROTEIN-RELATED"/>
    <property type="match status" value="1"/>
</dbReference>
<feature type="region of interest" description="Disordered" evidence="4">
    <location>
        <begin position="214"/>
        <end position="258"/>
    </location>
</feature>
<dbReference type="Proteomes" id="UP000829291">
    <property type="component" value="Chromosome 1"/>
</dbReference>
<evidence type="ECO:0000313" key="6">
    <source>
        <dbReference type="RefSeq" id="XP_046598047.1"/>
    </source>
</evidence>
<dbReference type="InterPro" id="IPR002110">
    <property type="entry name" value="Ankyrin_rpt"/>
</dbReference>
<dbReference type="RefSeq" id="XP_046598103.1">
    <property type="nucleotide sequence ID" value="XM_046742147.1"/>
</dbReference>
<proteinExistence type="predicted"/>
<evidence type="ECO:0000313" key="5">
    <source>
        <dbReference type="Proteomes" id="UP000829291"/>
    </source>
</evidence>
<dbReference type="InterPro" id="IPR036770">
    <property type="entry name" value="Ankyrin_rpt-contain_sf"/>
</dbReference>
<reference evidence="6 7" key="1">
    <citation type="submission" date="2025-05" db="UniProtKB">
        <authorList>
            <consortium name="RefSeq"/>
        </authorList>
    </citation>
    <scope>IDENTIFICATION</scope>
    <source>
        <tissue evidence="6 7">Thorax and Abdomen</tissue>
    </source>
</reference>
<protein>
    <submittedName>
        <fullName evidence="6 7">Alpha-latrotoxin-Lhe1a-like</fullName>
    </submittedName>
</protein>
<accession>A0ABM3GCP7</accession>
<dbReference type="SUPFAM" id="SSF48403">
    <property type="entry name" value="Ankyrin repeat"/>
    <property type="match status" value="1"/>
</dbReference>
<evidence type="ECO:0000256" key="1">
    <source>
        <dbReference type="ARBA" id="ARBA00022737"/>
    </source>
</evidence>
<feature type="compositionally biased region" description="Polar residues" evidence="4">
    <location>
        <begin position="246"/>
        <end position="258"/>
    </location>
</feature>
<dbReference type="Gene3D" id="1.25.40.20">
    <property type="entry name" value="Ankyrin repeat-containing domain"/>
    <property type="match status" value="2"/>
</dbReference>